<dbReference type="PANTHER" id="PTHR33227:SF54">
    <property type="entry name" value="PROTEIN STIG1"/>
    <property type="match status" value="1"/>
</dbReference>
<dbReference type="EMBL" id="MNCJ02000332">
    <property type="protein sequence ID" value="KAF5753934.1"/>
    <property type="molecule type" value="Genomic_DNA"/>
</dbReference>
<evidence type="ECO:0000313" key="5">
    <source>
        <dbReference type="EMBL" id="OTF85327.1"/>
    </source>
</evidence>
<keyword evidence="2" id="KW-0732">Signal</keyword>
<keyword evidence="3" id="KW-1133">Transmembrane helix</keyword>
<reference evidence="5" key="2">
    <citation type="submission" date="2017-02" db="EMBL/GenBank/DDBJ databases">
        <title>Sunflower complete genome.</title>
        <authorList>
            <person name="Langlade N."/>
            <person name="Munos S."/>
        </authorList>
    </citation>
    <scope>NUCLEOTIDE SEQUENCE [LARGE SCALE GENOMIC DNA]</scope>
    <source>
        <tissue evidence="5">Leaves</tissue>
    </source>
</reference>
<dbReference type="PANTHER" id="PTHR33227">
    <property type="entry name" value="STIGMA-SPECIFIC STIG1-LIKE PROTEIN 3"/>
    <property type="match status" value="1"/>
</dbReference>
<feature type="transmembrane region" description="Helical" evidence="3">
    <location>
        <begin position="31"/>
        <end position="53"/>
    </location>
</feature>
<protein>
    <submittedName>
        <fullName evidence="4 5">Stigma-specific protein Stig1</fullName>
    </submittedName>
</protein>
<dbReference type="Proteomes" id="UP000215914">
    <property type="component" value="Chromosome 17"/>
</dbReference>
<dbReference type="STRING" id="4232.A0A251RM38"/>
<comment type="similarity">
    <text evidence="1">Belongs to the STIG1 family.</text>
</comment>
<dbReference type="Pfam" id="PF04885">
    <property type="entry name" value="Stig1"/>
    <property type="match status" value="1"/>
</dbReference>
<evidence type="ECO:0000256" key="3">
    <source>
        <dbReference type="SAM" id="Phobius"/>
    </source>
</evidence>
<proteinExistence type="inferred from homology"/>
<dbReference type="AlphaFoldDB" id="A0A251RM38"/>
<evidence type="ECO:0000313" key="4">
    <source>
        <dbReference type="EMBL" id="KAF5753934.1"/>
    </source>
</evidence>
<dbReference type="InParanoid" id="A0A251RM38"/>
<sequence>MLIFTEISFGFHQHHPCMLCSYPSKFSYVSFGHWLLLLCLLVFGNLIASVSSVPTHSNFFRALSRGRQRVSWCQNDPDFCSNPEKNPWGGSVCCFGKFCKDVMADRNHCGGCGHVCGYEFVCCDGKCVDVRNDPRHCGGCFEGCSSPGRCAYAMCDYG</sequence>
<keyword evidence="6" id="KW-1185">Reference proteome</keyword>
<dbReference type="InterPro" id="IPR006969">
    <property type="entry name" value="Stig-like"/>
</dbReference>
<organism evidence="5 6">
    <name type="scientific">Helianthus annuus</name>
    <name type="common">Common sunflower</name>
    <dbReference type="NCBI Taxonomy" id="4232"/>
    <lineage>
        <taxon>Eukaryota</taxon>
        <taxon>Viridiplantae</taxon>
        <taxon>Streptophyta</taxon>
        <taxon>Embryophyta</taxon>
        <taxon>Tracheophyta</taxon>
        <taxon>Spermatophyta</taxon>
        <taxon>Magnoliopsida</taxon>
        <taxon>eudicotyledons</taxon>
        <taxon>Gunneridae</taxon>
        <taxon>Pentapetalae</taxon>
        <taxon>asterids</taxon>
        <taxon>campanulids</taxon>
        <taxon>Asterales</taxon>
        <taxon>Asteraceae</taxon>
        <taxon>Asteroideae</taxon>
        <taxon>Heliantheae alliance</taxon>
        <taxon>Heliantheae</taxon>
        <taxon>Helianthus</taxon>
    </lineage>
</organism>
<keyword evidence="3" id="KW-0472">Membrane</keyword>
<accession>A0A251RM38</accession>
<gene>
    <name evidence="5" type="ORF">HannXRQ_Chr17g0538751</name>
    <name evidence="4" type="ORF">HanXRQr2_Chr17g0785661</name>
</gene>
<evidence type="ECO:0000256" key="1">
    <source>
        <dbReference type="ARBA" id="ARBA00006010"/>
    </source>
</evidence>
<reference evidence="4 6" key="1">
    <citation type="journal article" date="2017" name="Nature">
        <title>The sunflower genome provides insights into oil metabolism, flowering and Asterid evolution.</title>
        <authorList>
            <person name="Badouin H."/>
            <person name="Gouzy J."/>
            <person name="Grassa C.J."/>
            <person name="Murat F."/>
            <person name="Staton S.E."/>
            <person name="Cottret L."/>
            <person name="Lelandais-Briere C."/>
            <person name="Owens G.L."/>
            <person name="Carrere S."/>
            <person name="Mayjonade B."/>
            <person name="Legrand L."/>
            <person name="Gill N."/>
            <person name="Kane N.C."/>
            <person name="Bowers J.E."/>
            <person name="Hubner S."/>
            <person name="Bellec A."/>
            <person name="Berard A."/>
            <person name="Berges H."/>
            <person name="Blanchet N."/>
            <person name="Boniface M.C."/>
            <person name="Brunel D."/>
            <person name="Catrice O."/>
            <person name="Chaidir N."/>
            <person name="Claudel C."/>
            <person name="Donnadieu C."/>
            <person name="Faraut T."/>
            <person name="Fievet G."/>
            <person name="Helmstetter N."/>
            <person name="King M."/>
            <person name="Knapp S.J."/>
            <person name="Lai Z."/>
            <person name="Le Paslier M.C."/>
            <person name="Lippi Y."/>
            <person name="Lorenzon L."/>
            <person name="Mandel J.R."/>
            <person name="Marage G."/>
            <person name="Marchand G."/>
            <person name="Marquand E."/>
            <person name="Bret-Mestries E."/>
            <person name="Morien E."/>
            <person name="Nambeesan S."/>
            <person name="Nguyen T."/>
            <person name="Pegot-Espagnet P."/>
            <person name="Pouilly N."/>
            <person name="Raftis F."/>
            <person name="Sallet E."/>
            <person name="Schiex T."/>
            <person name="Thomas J."/>
            <person name="Vandecasteele C."/>
            <person name="Vares D."/>
            <person name="Vear F."/>
            <person name="Vautrin S."/>
            <person name="Crespi M."/>
            <person name="Mangin B."/>
            <person name="Burke J.M."/>
            <person name="Salse J."/>
            <person name="Munos S."/>
            <person name="Vincourt P."/>
            <person name="Rieseberg L.H."/>
            <person name="Langlade N.B."/>
        </authorList>
    </citation>
    <scope>NUCLEOTIDE SEQUENCE [LARGE SCALE GENOMIC DNA]</scope>
    <source>
        <strain evidence="6">cv. SF193</strain>
        <tissue evidence="4">Leaves</tissue>
    </source>
</reference>
<name>A0A251RM38_HELAN</name>
<keyword evidence="3" id="KW-0812">Transmembrane</keyword>
<dbReference type="EMBL" id="CM007906">
    <property type="protein sequence ID" value="OTF85327.1"/>
    <property type="molecule type" value="Genomic_DNA"/>
</dbReference>
<evidence type="ECO:0000256" key="2">
    <source>
        <dbReference type="ARBA" id="ARBA00022729"/>
    </source>
</evidence>
<dbReference type="Gramene" id="mRNA:HanXRQr2_Chr17g0785661">
    <property type="protein sequence ID" value="CDS:HanXRQr2_Chr17g0785661.1"/>
    <property type="gene ID" value="HanXRQr2_Chr17g0785661"/>
</dbReference>
<dbReference type="OMA" id="RNDPRHC"/>
<reference evidence="4" key="3">
    <citation type="submission" date="2020-06" db="EMBL/GenBank/DDBJ databases">
        <title>Helianthus annuus Genome sequencing and assembly Release 2.</title>
        <authorList>
            <person name="Gouzy J."/>
            <person name="Langlade N."/>
            <person name="Munos S."/>
        </authorList>
    </citation>
    <scope>NUCLEOTIDE SEQUENCE</scope>
    <source>
        <tissue evidence="4">Leaves</tissue>
    </source>
</reference>
<evidence type="ECO:0000313" key="6">
    <source>
        <dbReference type="Proteomes" id="UP000215914"/>
    </source>
</evidence>